<sequence>MARAHRPAPLRWLAYAAALAALLAVFALYTRPEFLVTLADQIWACF</sequence>
<protein>
    <submittedName>
        <fullName evidence="2">Uncharacterized protein</fullName>
    </submittedName>
</protein>
<keyword evidence="1" id="KW-1133">Transmembrane helix</keyword>
<proteinExistence type="predicted"/>
<organism evidence="2 3">
    <name type="scientific">Paenacidovorax monticola</name>
    <dbReference type="NCBI Taxonomy" id="1926868"/>
    <lineage>
        <taxon>Bacteria</taxon>
        <taxon>Pseudomonadati</taxon>
        <taxon>Pseudomonadota</taxon>
        <taxon>Betaproteobacteria</taxon>
        <taxon>Burkholderiales</taxon>
        <taxon>Comamonadaceae</taxon>
        <taxon>Paenacidovorax</taxon>
    </lineage>
</organism>
<keyword evidence="3" id="KW-1185">Reference proteome</keyword>
<dbReference type="RefSeq" id="WP_187737806.1">
    <property type="nucleotide sequence ID" value="NZ_CP060790.1"/>
</dbReference>
<evidence type="ECO:0000313" key="2">
    <source>
        <dbReference type="EMBL" id="QNP60826.1"/>
    </source>
</evidence>
<feature type="transmembrane region" description="Helical" evidence="1">
    <location>
        <begin position="12"/>
        <end position="30"/>
    </location>
</feature>
<dbReference type="Proteomes" id="UP000516057">
    <property type="component" value="Chromosome"/>
</dbReference>
<reference evidence="2 3" key="1">
    <citation type="submission" date="2020-08" db="EMBL/GenBank/DDBJ databases">
        <title>Genome sequence of Acidovorax monticola KACC 19171T.</title>
        <authorList>
            <person name="Hyun D.-W."/>
            <person name="Bae J.-W."/>
        </authorList>
    </citation>
    <scope>NUCLEOTIDE SEQUENCE [LARGE SCALE GENOMIC DNA]</scope>
    <source>
        <strain evidence="2 3">KACC 19171</strain>
    </source>
</reference>
<keyword evidence="1" id="KW-0472">Membrane</keyword>
<dbReference type="KEGG" id="amon:H9L24_08730"/>
<evidence type="ECO:0000313" key="3">
    <source>
        <dbReference type="Proteomes" id="UP000516057"/>
    </source>
</evidence>
<name>A0A7H0HJW0_9BURK</name>
<keyword evidence="1" id="KW-0812">Transmembrane</keyword>
<evidence type="ECO:0000256" key="1">
    <source>
        <dbReference type="SAM" id="Phobius"/>
    </source>
</evidence>
<gene>
    <name evidence="2" type="ORF">H9L24_08730</name>
</gene>
<accession>A0A7H0HJW0</accession>
<dbReference type="EMBL" id="CP060790">
    <property type="protein sequence ID" value="QNP60826.1"/>
    <property type="molecule type" value="Genomic_DNA"/>
</dbReference>
<dbReference type="AlphaFoldDB" id="A0A7H0HJW0"/>